<keyword evidence="3" id="KW-0808">Transferase</keyword>
<dbReference type="PROSITE" id="PS51140">
    <property type="entry name" value="CUE"/>
    <property type="match status" value="1"/>
</dbReference>
<dbReference type="GO" id="GO:0005783">
    <property type="term" value="C:endoplasmic reticulum"/>
    <property type="evidence" value="ECO:0007669"/>
    <property type="project" value="TreeGrafter"/>
</dbReference>
<dbReference type="SMART" id="SM00546">
    <property type="entry name" value="CUE"/>
    <property type="match status" value="1"/>
</dbReference>
<comment type="similarity">
    <text evidence="2">Belongs to the 1-acyl-sn-glycerol-3-phosphate acyltransferase family.</text>
</comment>
<dbReference type="GO" id="GO:0006629">
    <property type="term" value="P:lipid metabolic process"/>
    <property type="evidence" value="ECO:0007669"/>
    <property type="project" value="UniProtKB-KW"/>
</dbReference>
<feature type="transmembrane region" description="Helical" evidence="9">
    <location>
        <begin position="31"/>
        <end position="59"/>
    </location>
</feature>
<organism evidence="11 12">
    <name type="scientific">Plakobranchus ocellatus</name>
    <dbReference type="NCBI Taxonomy" id="259542"/>
    <lineage>
        <taxon>Eukaryota</taxon>
        <taxon>Metazoa</taxon>
        <taxon>Spiralia</taxon>
        <taxon>Lophotrochozoa</taxon>
        <taxon>Mollusca</taxon>
        <taxon>Gastropoda</taxon>
        <taxon>Heterobranchia</taxon>
        <taxon>Euthyneura</taxon>
        <taxon>Panpulmonata</taxon>
        <taxon>Sacoglossa</taxon>
        <taxon>Placobranchoidea</taxon>
        <taxon>Plakobranchidae</taxon>
        <taxon>Plakobranchus</taxon>
    </lineage>
</organism>
<keyword evidence="6" id="KW-0443">Lipid metabolism</keyword>
<dbReference type="SUPFAM" id="SSF69593">
    <property type="entry name" value="Glycerol-3-phosphate (1)-acyltransferase"/>
    <property type="match status" value="1"/>
</dbReference>
<evidence type="ECO:0000256" key="3">
    <source>
        <dbReference type="ARBA" id="ARBA00022679"/>
    </source>
</evidence>
<feature type="domain" description="CUE" evidence="10">
    <location>
        <begin position="308"/>
        <end position="350"/>
    </location>
</feature>
<keyword evidence="7 9" id="KW-0472">Membrane</keyword>
<dbReference type="Gene3D" id="1.10.8.10">
    <property type="entry name" value="DNA helicase RuvA subunit, C-terminal domain"/>
    <property type="match status" value="1"/>
</dbReference>
<evidence type="ECO:0000259" key="10">
    <source>
        <dbReference type="PROSITE" id="PS51140"/>
    </source>
</evidence>
<dbReference type="PANTHER" id="PTHR23063:SF52">
    <property type="entry name" value="LYSOPHOSPHATIDYLCHOLINE ACYLTRANSFERASE"/>
    <property type="match status" value="1"/>
</dbReference>
<dbReference type="Proteomes" id="UP000735302">
    <property type="component" value="Unassembled WGS sequence"/>
</dbReference>
<gene>
    <name evidence="11" type="ORF">PoB_000180200</name>
</gene>
<dbReference type="SMART" id="SM00563">
    <property type="entry name" value="PlsC"/>
    <property type="match status" value="1"/>
</dbReference>
<keyword evidence="4 9" id="KW-0812">Transmembrane</keyword>
<protein>
    <submittedName>
        <fullName evidence="11">Ancient ubiquitous protein 1</fullName>
    </submittedName>
</protein>
<sequence length="410" mass="46623">MTQIFNSGARKDIKHIINFERLTSYGLIAPLVLYLPFGLALALIRCFIFLHACLLFFLLPNGFFLKRGILRVMLTVIGLPIATQGEPRVNDKKRIVISNHITNLDPFILTLLHPHVLAIEFPSLLHLKNMPSKRIEIPSDKDYSEAIKILKEKLNGCAEPVLFFPEKVKTNGTGCLKFSHLPFELDLPIQPVTIQAKRFLFNVNISTFSSSIFEDFLWCLILPLTLFSVKYLPVTEKKKDETHEEFASRVQVNMAKSLSLQALSYTYTDISQYIKERERAKVKTSSSEKQVKDISEKNQRSELLDASEFQKMVLQVKDVLPDTPVAYIESELRKTCDVDTTITNILERKSETSSETAENTGLSLRSLSEGQSFKACKFGTTAKARQLSFAERKQAMLEAARLKYRIKHGL</sequence>
<evidence type="ECO:0000256" key="4">
    <source>
        <dbReference type="ARBA" id="ARBA00022692"/>
    </source>
</evidence>
<dbReference type="PANTHER" id="PTHR23063">
    <property type="entry name" value="PHOSPHOLIPID ACYLTRANSFERASE"/>
    <property type="match status" value="1"/>
</dbReference>
<evidence type="ECO:0000256" key="6">
    <source>
        <dbReference type="ARBA" id="ARBA00023098"/>
    </source>
</evidence>
<comment type="subcellular location">
    <subcellularLocation>
        <location evidence="1">Membrane</location>
    </subcellularLocation>
</comment>
<dbReference type="InterPro" id="IPR002123">
    <property type="entry name" value="Plipid/glycerol_acylTrfase"/>
</dbReference>
<dbReference type="GO" id="GO:0016020">
    <property type="term" value="C:membrane"/>
    <property type="evidence" value="ECO:0007669"/>
    <property type="project" value="UniProtKB-SubCell"/>
</dbReference>
<evidence type="ECO:0000256" key="7">
    <source>
        <dbReference type="ARBA" id="ARBA00023136"/>
    </source>
</evidence>
<reference evidence="11 12" key="1">
    <citation type="journal article" date="2021" name="Elife">
        <title>Chloroplast acquisition without the gene transfer in kleptoplastic sea slugs, Plakobranchus ocellatus.</title>
        <authorList>
            <person name="Maeda T."/>
            <person name="Takahashi S."/>
            <person name="Yoshida T."/>
            <person name="Shimamura S."/>
            <person name="Takaki Y."/>
            <person name="Nagai Y."/>
            <person name="Toyoda A."/>
            <person name="Suzuki Y."/>
            <person name="Arimoto A."/>
            <person name="Ishii H."/>
            <person name="Satoh N."/>
            <person name="Nishiyama T."/>
            <person name="Hasebe M."/>
            <person name="Maruyama T."/>
            <person name="Minagawa J."/>
            <person name="Obokata J."/>
            <person name="Shigenobu S."/>
        </authorList>
    </citation>
    <scope>NUCLEOTIDE SEQUENCE [LARGE SCALE GENOMIC DNA]</scope>
</reference>
<keyword evidence="5 9" id="KW-1133">Transmembrane helix</keyword>
<comment type="caution">
    <text evidence="11">The sequence shown here is derived from an EMBL/GenBank/DDBJ whole genome shotgun (WGS) entry which is preliminary data.</text>
</comment>
<evidence type="ECO:0000256" key="5">
    <source>
        <dbReference type="ARBA" id="ARBA00022989"/>
    </source>
</evidence>
<proteinExistence type="inferred from homology"/>
<evidence type="ECO:0000256" key="8">
    <source>
        <dbReference type="ARBA" id="ARBA00023315"/>
    </source>
</evidence>
<accession>A0AAV3XYS9</accession>
<evidence type="ECO:0000313" key="12">
    <source>
        <dbReference type="Proteomes" id="UP000735302"/>
    </source>
</evidence>
<evidence type="ECO:0000256" key="9">
    <source>
        <dbReference type="SAM" id="Phobius"/>
    </source>
</evidence>
<keyword evidence="8" id="KW-0012">Acyltransferase</keyword>
<dbReference type="GO" id="GO:0043130">
    <property type="term" value="F:ubiquitin binding"/>
    <property type="evidence" value="ECO:0007669"/>
    <property type="project" value="InterPro"/>
</dbReference>
<dbReference type="InterPro" id="IPR003892">
    <property type="entry name" value="CUE"/>
</dbReference>
<name>A0AAV3XYS9_9GAST</name>
<dbReference type="AlphaFoldDB" id="A0AAV3XYS9"/>
<evidence type="ECO:0000313" key="11">
    <source>
        <dbReference type="EMBL" id="GFN75296.1"/>
    </source>
</evidence>
<keyword evidence="12" id="KW-1185">Reference proteome</keyword>
<evidence type="ECO:0000256" key="2">
    <source>
        <dbReference type="ARBA" id="ARBA00008655"/>
    </source>
</evidence>
<dbReference type="GO" id="GO:0042171">
    <property type="term" value="F:lysophosphatidic acid acyltransferase activity"/>
    <property type="evidence" value="ECO:0007669"/>
    <property type="project" value="TreeGrafter"/>
</dbReference>
<evidence type="ECO:0000256" key="1">
    <source>
        <dbReference type="ARBA" id="ARBA00004370"/>
    </source>
</evidence>
<dbReference type="EMBL" id="BLXT01000264">
    <property type="protein sequence ID" value="GFN75296.1"/>
    <property type="molecule type" value="Genomic_DNA"/>
</dbReference>